<dbReference type="EMBL" id="KN831968">
    <property type="protein sequence ID" value="KIO05016.1"/>
    <property type="molecule type" value="Genomic_DNA"/>
</dbReference>
<dbReference type="STRING" id="870435.A0A0C3PAR7"/>
<dbReference type="InterPro" id="IPR032675">
    <property type="entry name" value="LRR_dom_sf"/>
</dbReference>
<evidence type="ECO:0000313" key="1">
    <source>
        <dbReference type="EMBL" id="KIO05016.1"/>
    </source>
</evidence>
<reference evidence="2" key="2">
    <citation type="submission" date="2015-01" db="EMBL/GenBank/DDBJ databases">
        <title>Evolutionary Origins and Diversification of the Mycorrhizal Mutualists.</title>
        <authorList>
            <consortium name="DOE Joint Genome Institute"/>
            <consortium name="Mycorrhizal Genomics Consortium"/>
            <person name="Kohler A."/>
            <person name="Kuo A."/>
            <person name="Nagy L.G."/>
            <person name="Floudas D."/>
            <person name="Copeland A."/>
            <person name="Barry K.W."/>
            <person name="Cichocki N."/>
            <person name="Veneault-Fourrey C."/>
            <person name="LaButti K."/>
            <person name="Lindquist E.A."/>
            <person name="Lipzen A."/>
            <person name="Lundell T."/>
            <person name="Morin E."/>
            <person name="Murat C."/>
            <person name="Riley R."/>
            <person name="Ohm R."/>
            <person name="Sun H."/>
            <person name="Tunlid A."/>
            <person name="Henrissat B."/>
            <person name="Grigoriev I.V."/>
            <person name="Hibbett D.S."/>
            <person name="Martin F."/>
        </authorList>
    </citation>
    <scope>NUCLEOTIDE SEQUENCE [LARGE SCALE GENOMIC DNA]</scope>
    <source>
        <strain evidence="2">Marx 270</strain>
    </source>
</reference>
<organism evidence="1 2">
    <name type="scientific">Pisolithus tinctorius Marx 270</name>
    <dbReference type="NCBI Taxonomy" id="870435"/>
    <lineage>
        <taxon>Eukaryota</taxon>
        <taxon>Fungi</taxon>
        <taxon>Dikarya</taxon>
        <taxon>Basidiomycota</taxon>
        <taxon>Agaricomycotina</taxon>
        <taxon>Agaricomycetes</taxon>
        <taxon>Agaricomycetidae</taxon>
        <taxon>Boletales</taxon>
        <taxon>Sclerodermatineae</taxon>
        <taxon>Pisolithaceae</taxon>
        <taxon>Pisolithus</taxon>
    </lineage>
</organism>
<dbReference type="InParanoid" id="A0A0C3PAR7"/>
<dbReference type="HOGENOM" id="CLU_021164_1_0_1"/>
<protein>
    <recommendedName>
        <fullName evidence="3">F-box domain-containing protein</fullName>
    </recommendedName>
</protein>
<name>A0A0C3PAR7_PISTI</name>
<sequence>MHACLLVPDILYLIIGFLKGDGYRSFFISYKDVARLARTCKAFKDPALDALWRTQSSLSPLVMCLPSRFWTRGNRSRSAVGYDRGTSSSPVASLTMQPQPSHEDWLALKRYSRRIQAFDCTALYLPGVCSNTLSAIFQPGLFHELFPSLRGLDFNLFNNREHLYVQPIMLLTPMRLPHLLHLAFTISEHHRRQDPNEILHFPPNCVPSLQTLRIDAACDDANQHITPVRLAVNFGGFPYLRILSLSDNVDVSPSDLRALIHLQDLYELTVALPDDFDIDVHPSIQSILPSLWDLDVTIGSLNRGTSFLSIVSSSRLGHVRISHRLPATQSDIYALFQEIRRIHKRFPYFQGLVVEYSRPTTLATDPSFDLPQSTLRPLLACRYLRVFDLTSWGMLDIDDAFIVQIALAWPYLETFHLRGSQWKISRATLSGLRELLRRCPRLSSLGMEVDARVLPEEEPEMETLTLRSLRIASFGLYSNHPVERYLRILAPSLQTLLIEMPNPPPP</sequence>
<dbReference type="SUPFAM" id="SSF52047">
    <property type="entry name" value="RNI-like"/>
    <property type="match status" value="1"/>
</dbReference>
<evidence type="ECO:0000313" key="2">
    <source>
        <dbReference type="Proteomes" id="UP000054217"/>
    </source>
</evidence>
<dbReference type="OrthoDB" id="3543113at2759"/>
<gene>
    <name evidence="1" type="ORF">M404DRAFT_25631</name>
</gene>
<dbReference type="Gene3D" id="3.80.10.10">
    <property type="entry name" value="Ribonuclease Inhibitor"/>
    <property type="match status" value="1"/>
</dbReference>
<reference evidence="1 2" key="1">
    <citation type="submission" date="2014-04" db="EMBL/GenBank/DDBJ databases">
        <authorList>
            <consortium name="DOE Joint Genome Institute"/>
            <person name="Kuo A."/>
            <person name="Kohler A."/>
            <person name="Costa M.D."/>
            <person name="Nagy L.G."/>
            <person name="Floudas D."/>
            <person name="Copeland A."/>
            <person name="Barry K.W."/>
            <person name="Cichocki N."/>
            <person name="Veneault-Fourrey C."/>
            <person name="LaButti K."/>
            <person name="Lindquist E.A."/>
            <person name="Lipzen A."/>
            <person name="Lundell T."/>
            <person name="Morin E."/>
            <person name="Murat C."/>
            <person name="Sun H."/>
            <person name="Tunlid A."/>
            <person name="Henrissat B."/>
            <person name="Grigoriev I.V."/>
            <person name="Hibbett D.S."/>
            <person name="Martin F."/>
            <person name="Nordberg H.P."/>
            <person name="Cantor M.N."/>
            <person name="Hua S.X."/>
        </authorList>
    </citation>
    <scope>NUCLEOTIDE SEQUENCE [LARGE SCALE GENOMIC DNA]</scope>
    <source>
        <strain evidence="1 2">Marx 270</strain>
    </source>
</reference>
<dbReference type="AlphaFoldDB" id="A0A0C3PAR7"/>
<evidence type="ECO:0008006" key="3">
    <source>
        <dbReference type="Google" id="ProtNLM"/>
    </source>
</evidence>
<accession>A0A0C3PAR7</accession>
<keyword evidence="2" id="KW-1185">Reference proteome</keyword>
<proteinExistence type="predicted"/>
<dbReference type="Proteomes" id="UP000054217">
    <property type="component" value="Unassembled WGS sequence"/>
</dbReference>